<dbReference type="InterPro" id="IPR001110">
    <property type="entry name" value="UPF0012_CS"/>
</dbReference>
<comment type="caution">
    <text evidence="4">The sequence shown here is derived from an EMBL/GenBank/DDBJ whole genome shotgun (WGS) entry which is preliminary data.</text>
</comment>
<organism evidence="4 5">
    <name type="scientific">Streptosporangium carneum</name>
    <dbReference type="NCBI Taxonomy" id="47481"/>
    <lineage>
        <taxon>Bacteria</taxon>
        <taxon>Bacillati</taxon>
        <taxon>Actinomycetota</taxon>
        <taxon>Actinomycetes</taxon>
        <taxon>Streptosporangiales</taxon>
        <taxon>Streptosporangiaceae</taxon>
        <taxon>Streptosporangium</taxon>
    </lineage>
</organism>
<feature type="domain" description="CN hydrolase" evidence="3">
    <location>
        <begin position="1"/>
        <end position="240"/>
    </location>
</feature>
<evidence type="ECO:0000256" key="2">
    <source>
        <dbReference type="SAM" id="MobiDB-lite"/>
    </source>
</evidence>
<dbReference type="CDD" id="cd07583">
    <property type="entry name" value="nitrilase_5"/>
    <property type="match status" value="1"/>
</dbReference>
<dbReference type="PANTHER" id="PTHR23088:SF27">
    <property type="entry name" value="DEAMINATED GLUTATHIONE AMIDASE"/>
    <property type="match status" value="1"/>
</dbReference>
<dbReference type="SUPFAM" id="SSF56317">
    <property type="entry name" value="Carbon-nitrogen hydrolase"/>
    <property type="match status" value="1"/>
</dbReference>
<dbReference type="AlphaFoldDB" id="A0A9W6MDJ9"/>
<comment type="similarity">
    <text evidence="1">Belongs to the carbon-nitrogen hydrolase superfamily. NIT1/NIT2 family.</text>
</comment>
<dbReference type="PANTHER" id="PTHR23088">
    <property type="entry name" value="NITRILASE-RELATED"/>
    <property type="match status" value="1"/>
</dbReference>
<dbReference type="InterPro" id="IPR003010">
    <property type="entry name" value="C-N_Hydrolase"/>
</dbReference>
<protein>
    <submittedName>
        <fullName evidence="4">Hydrolase</fullName>
    </submittedName>
</protein>
<evidence type="ECO:0000256" key="1">
    <source>
        <dbReference type="ARBA" id="ARBA00010613"/>
    </source>
</evidence>
<dbReference type="GO" id="GO:0016787">
    <property type="term" value="F:hydrolase activity"/>
    <property type="evidence" value="ECO:0007669"/>
    <property type="project" value="UniProtKB-KW"/>
</dbReference>
<reference evidence="4" key="1">
    <citation type="journal article" date="2014" name="Int. J. Syst. Evol. Microbiol.">
        <title>Complete genome sequence of Corynebacterium casei LMG S-19264T (=DSM 44701T), isolated from a smear-ripened cheese.</title>
        <authorList>
            <consortium name="US DOE Joint Genome Institute (JGI-PGF)"/>
            <person name="Walter F."/>
            <person name="Albersmeier A."/>
            <person name="Kalinowski J."/>
            <person name="Ruckert C."/>
        </authorList>
    </citation>
    <scope>NUCLEOTIDE SEQUENCE</scope>
    <source>
        <strain evidence="4">VKM Ac-2007</strain>
    </source>
</reference>
<dbReference type="PROSITE" id="PS01227">
    <property type="entry name" value="UPF0012"/>
    <property type="match status" value="1"/>
</dbReference>
<gene>
    <name evidence="4" type="ORF">GCM10017600_39900</name>
</gene>
<proteinExistence type="inferred from homology"/>
<dbReference type="RefSeq" id="WP_271219003.1">
    <property type="nucleotide sequence ID" value="NZ_BAAAVD010000032.1"/>
</dbReference>
<dbReference type="Proteomes" id="UP001143474">
    <property type="component" value="Unassembled WGS sequence"/>
</dbReference>
<dbReference type="InterPro" id="IPR036526">
    <property type="entry name" value="C-N_Hydrolase_sf"/>
</dbReference>
<evidence type="ECO:0000313" key="4">
    <source>
        <dbReference type="EMBL" id="GLK10584.1"/>
    </source>
</evidence>
<feature type="region of interest" description="Disordered" evidence="2">
    <location>
        <begin position="255"/>
        <end position="291"/>
    </location>
</feature>
<keyword evidence="5" id="KW-1185">Reference proteome</keyword>
<dbReference type="Pfam" id="PF00795">
    <property type="entry name" value="CN_hydrolase"/>
    <property type="match status" value="1"/>
</dbReference>
<dbReference type="Gene3D" id="3.60.110.10">
    <property type="entry name" value="Carbon-nitrogen hydrolase"/>
    <property type="match status" value="1"/>
</dbReference>
<name>A0A9W6MDJ9_9ACTN</name>
<evidence type="ECO:0000259" key="3">
    <source>
        <dbReference type="PROSITE" id="PS50263"/>
    </source>
</evidence>
<dbReference type="EMBL" id="BSEV01000008">
    <property type="protein sequence ID" value="GLK10584.1"/>
    <property type="molecule type" value="Genomic_DNA"/>
</dbReference>
<evidence type="ECO:0000313" key="5">
    <source>
        <dbReference type="Proteomes" id="UP001143474"/>
    </source>
</evidence>
<reference evidence="4" key="2">
    <citation type="submission" date="2023-01" db="EMBL/GenBank/DDBJ databases">
        <authorList>
            <person name="Sun Q."/>
            <person name="Evtushenko L."/>
        </authorList>
    </citation>
    <scope>NUCLEOTIDE SEQUENCE</scope>
    <source>
        <strain evidence="4">VKM Ac-2007</strain>
    </source>
</reference>
<sequence length="291" mass="31293">MRIALVQVASPPEETPDARRTRVGRMVSQARGADLVVLPELWAAGYFAFDAYEDRAEPLDGPTVAAGREWARELGAHVHIGSVVERDRRGRLFNTAVLIGPAGTIAHTYRKVHVFGYASREAELLTPGERLDVADTVWGRVGATTCYDLRFPELWRGLVDRGAQTVVVPAAWPAARREHWRLFTSCRAVEQQLVVVACNAVGTQDGGVELGGASRVVDPWGTVLAEAGQDEGITFCEVDPAVVDRVRAEFPVLADRRWPVENPADGGDADDERAGGGPGDEESGGDSGGEG</sequence>
<keyword evidence="4" id="KW-0378">Hydrolase</keyword>
<dbReference type="PROSITE" id="PS50263">
    <property type="entry name" value="CN_HYDROLASE"/>
    <property type="match status" value="1"/>
</dbReference>
<accession>A0A9W6MDJ9</accession>